<reference evidence="23" key="1">
    <citation type="journal article" date="2023" name="Science">
        <title>Genome structures resolve the early diversification of teleost fishes.</title>
        <authorList>
            <person name="Parey E."/>
            <person name="Louis A."/>
            <person name="Montfort J."/>
            <person name="Bouchez O."/>
            <person name="Roques C."/>
            <person name="Iampietro C."/>
            <person name="Lluch J."/>
            <person name="Castinel A."/>
            <person name="Donnadieu C."/>
            <person name="Desvignes T."/>
            <person name="Floi Bucao C."/>
            <person name="Jouanno E."/>
            <person name="Wen M."/>
            <person name="Mejri S."/>
            <person name="Dirks R."/>
            <person name="Jansen H."/>
            <person name="Henkel C."/>
            <person name="Chen W.J."/>
            <person name="Zahm M."/>
            <person name="Cabau C."/>
            <person name="Klopp C."/>
            <person name="Thompson A.W."/>
            <person name="Robinson-Rechavi M."/>
            <person name="Braasch I."/>
            <person name="Lecointre G."/>
            <person name="Bobe J."/>
            <person name="Postlethwait J.H."/>
            <person name="Berthelot C."/>
            <person name="Roest Crollius H."/>
            <person name="Guiguen Y."/>
        </authorList>
    </citation>
    <scope>NUCLEOTIDE SEQUENCE</scope>
    <source>
        <strain evidence="23">NC1722</strain>
    </source>
</reference>
<dbReference type="PANTHER" id="PTHR12702:SF2">
    <property type="entry name" value="EXOCYST COMPLEX COMPONENT 6"/>
    <property type="match status" value="1"/>
</dbReference>
<dbReference type="GO" id="GO:0000145">
    <property type="term" value="C:exocyst"/>
    <property type="evidence" value="ECO:0007669"/>
    <property type="project" value="TreeGrafter"/>
</dbReference>
<feature type="compositionally biased region" description="Polar residues" evidence="20">
    <location>
        <begin position="249"/>
        <end position="258"/>
    </location>
</feature>
<comment type="similarity">
    <text evidence="4">Belongs to the SEC15 family.</text>
</comment>
<dbReference type="FunFam" id="1.20.58.670:FF:000001">
    <property type="entry name" value="Exocyst complex component"/>
    <property type="match status" value="1"/>
</dbReference>
<dbReference type="SUPFAM" id="SSF48264">
    <property type="entry name" value="Cytochrome P450"/>
    <property type="match status" value="2"/>
</dbReference>
<keyword evidence="6" id="KW-0813">Transport</keyword>
<sequence>MAESETLETITEHERILQEIESTDTACVGPTLRSVYDDQPNAHRRFMEKLDARIRNHDREIEKMCNFHHQGFVDAITELLKVRADAEKLMGQVTDTNRRLQDAGKEVTAQTEEVIRCRLQQRNMATTVEKLQLCIPVLEMYSKLKEQLESKRYYAALKTMEQLENTYIPRVSQYRFCQIMAETLPKLREEIKEISMSDLKDFLESIRKHSDKIGETAMKQAQQHRTFNSAVQKQAGVGYAKPVYTLNGRTPAQHNGLSSDEGAEEEEDADEEVLTAQDLVDFSPVYRCLHIYTVLGDRETFENYYRKQRKKQARLVLQPQSNMHETVEGYRKYFNQIVGFFVVEDHILHATQGLVTRAFTDELWNMALSKIIAVLRTHSSYCSDPDLVLELKNLIVIFADTLQGYGFLVNRLFDLLFEIRDQYNETLLKKWALVFREIFEQDNYSPIPVENEEEYKSVISRFPFHDAEIEKQQFPKKLPMSQSVPQIYIQVKEFIYASLKFSESLHRSSTEIDDMLRKSTNLLLTRTLSGCLQNLIKKPHIGLTELVQIIINTTHLEQACKYLEDFITNITNVSPETIHTTRLYGLSTFKDARHAAEGEIYTKLNQKIDEFIQLADYEWSMSESDGRASGYLMDLINFLRSTFQVFTHLPNNNNDHAAMSGKVAQTACMSACKHLSTSLMQMLLDSELKQISMGAVQQFNLDVIQCELFASSEPVPGFQGDTLQLAFIDLRQLLDLFMVWDWSTYLADYGQPSSKYLRVNPSTALALLEKALGFPLWLASMFITYRILSKVFSRGALEMYIPRLQDVVRSEIAKWCSGPGSVNVFSAAKALTFRIAVRVLLGLRMGDSDVEYLSKIFEQLINNLFSLPIDVSFSGLRKGIKAREELHAFMEKVIEEKLQNQRSEGHDAFDYILSSAKENGHTLTVQELKEAAVELIFAAHSTTASASTSLILQLLKHPSVVEKARHELEAHGINGVSNFGSHSLLNEWDVEGQAIPSEYEATEKGGNESYCLPTETTCPLFSTGTHYCEPAEQSAEQYRHSSLNRPYLSLKKLNRLRYLDCIIKEVLRFLPPVSGGYRTALQTFELDVSTMGLPFLGETLQLVLQRRKFLRMKRQKYGFIYRTHLFGNPTVRIMGAENVRQILLGEHKLVAVHWPASVRTILGADTLSNVHGAQHKSKKRAMMKAFSREALEHYIPVIREEVRCAIKDWLHSDSCVLVYPEMKRLMFRIAMRILLGFEPEQIKTDEQELVEAFEEMIKNLFSLPIDVPFSGLYRGLKARNLIHSKIEENIKKKIQDSGDERKHKDALQLLIENCRRSEEPLSMQELKESATELLLGGHETTASTATSLVMFLGLNQDVVQRVREELQETELLGVDSQEKTLNLELLEQLKYTGCVIKETLRINPPVPGGFRVALKTFELNGYQIPKGWNVIYSICDTHDVADVFPNKEEFQPERFMGKSPEDSSRFNYIPFGGGSRMCVGKEFAKVLLKIFLVELVTKCNWTLLNGPPTMKTGPTVYPVDNLPTKFCTYIDN</sequence>
<comment type="subcellular location">
    <subcellularLocation>
        <location evidence="3">Endoplasmic reticulum membrane</location>
        <topology evidence="3">Peripheral membrane protein</topology>
    </subcellularLocation>
    <subcellularLocation>
        <location evidence="2">Microsome membrane</location>
        <topology evidence="2">Peripheral membrane protein</topology>
    </subcellularLocation>
</comment>
<evidence type="ECO:0000256" key="19">
    <source>
        <dbReference type="PIRSR" id="PIRSR602403-1"/>
    </source>
</evidence>
<comment type="catalytic activity">
    <reaction evidence="18">
        <text>all-trans-retinoate + reduced [NADPH--hemoprotein reductase] + O2 = all-trans-(4S)-hydroxyretinoate + oxidized [NADPH--hemoprotein reductase] + H2O + H(+)</text>
        <dbReference type="Rhea" id="RHEA:51492"/>
        <dbReference type="Rhea" id="RHEA-COMP:11964"/>
        <dbReference type="Rhea" id="RHEA-COMP:11965"/>
        <dbReference type="ChEBI" id="CHEBI:15377"/>
        <dbReference type="ChEBI" id="CHEBI:15378"/>
        <dbReference type="ChEBI" id="CHEBI:15379"/>
        <dbReference type="ChEBI" id="CHEBI:35291"/>
        <dbReference type="ChEBI" id="CHEBI:57618"/>
        <dbReference type="ChEBI" id="CHEBI:58210"/>
        <dbReference type="ChEBI" id="CHEBI:134185"/>
    </reaction>
    <physiologicalReaction direction="left-to-right" evidence="18">
        <dbReference type="Rhea" id="RHEA:51493"/>
    </physiologicalReaction>
</comment>
<accession>A0AAD7S4S2</accession>
<comment type="cofactor">
    <cofactor evidence="1 19">
        <name>heme</name>
        <dbReference type="ChEBI" id="CHEBI:30413"/>
    </cofactor>
</comment>
<evidence type="ECO:0000256" key="9">
    <source>
        <dbReference type="ARBA" id="ARBA00022723"/>
    </source>
</evidence>
<evidence type="ECO:0000256" key="20">
    <source>
        <dbReference type="SAM" id="MobiDB-lite"/>
    </source>
</evidence>
<dbReference type="FunFam" id="1.10.630.10:FF:000041">
    <property type="entry name" value="Cytochrome P450 26A1 isoform 1"/>
    <property type="match status" value="1"/>
</dbReference>
<comment type="similarity">
    <text evidence="5">Belongs to the cytochrome P450 family.</text>
</comment>
<proteinExistence type="inferred from homology"/>
<evidence type="ECO:0000256" key="6">
    <source>
        <dbReference type="ARBA" id="ARBA00022448"/>
    </source>
</evidence>
<evidence type="ECO:0000256" key="8">
    <source>
        <dbReference type="ARBA" id="ARBA00022617"/>
    </source>
</evidence>
<evidence type="ECO:0000256" key="4">
    <source>
        <dbReference type="ARBA" id="ARBA00007944"/>
    </source>
</evidence>
<evidence type="ECO:0000256" key="5">
    <source>
        <dbReference type="ARBA" id="ARBA00010617"/>
    </source>
</evidence>
<dbReference type="Gene3D" id="1.10.630.10">
    <property type="entry name" value="Cytochrome P450"/>
    <property type="match status" value="3"/>
</dbReference>
<dbReference type="InterPro" id="IPR007225">
    <property type="entry name" value="EXOC6/Sec15"/>
</dbReference>
<keyword evidence="16" id="KW-0472">Membrane</keyword>
<keyword evidence="9 19" id="KW-0479">Metal-binding</keyword>
<evidence type="ECO:0000256" key="11">
    <source>
        <dbReference type="ARBA" id="ARBA00022848"/>
    </source>
</evidence>
<keyword evidence="7" id="KW-0268">Exocytosis</keyword>
<gene>
    <name evidence="23" type="ORF">AAFF_G00025270</name>
</gene>
<dbReference type="InterPro" id="IPR002403">
    <property type="entry name" value="Cyt_P450_E_grp-IV"/>
</dbReference>
<feature type="domain" description="Exocyst complex subunit EXOC6/Sec15 C-terminal" evidence="21">
    <location>
        <begin position="412"/>
        <end position="770"/>
    </location>
</feature>
<dbReference type="FunFam" id="1.10.357.30:FF:000001">
    <property type="entry name" value="Exocyst complex component"/>
    <property type="match status" value="1"/>
</dbReference>
<evidence type="ECO:0000256" key="1">
    <source>
        <dbReference type="ARBA" id="ARBA00001971"/>
    </source>
</evidence>
<feature type="domain" description="Exocyst complex component EXOC6/Sec15 N-terminal" evidence="22">
    <location>
        <begin position="49"/>
        <end position="218"/>
    </location>
</feature>
<dbReference type="InterPro" id="IPR042045">
    <property type="entry name" value="EXOC6/Sec15_C_dom1"/>
</dbReference>
<evidence type="ECO:0000256" key="18">
    <source>
        <dbReference type="ARBA" id="ARBA00049389"/>
    </source>
</evidence>
<dbReference type="GO" id="GO:0090522">
    <property type="term" value="P:vesicle tethering involved in exocytosis"/>
    <property type="evidence" value="ECO:0007669"/>
    <property type="project" value="InterPro"/>
</dbReference>
<keyword evidence="15" id="KW-0443">Lipid metabolism</keyword>
<evidence type="ECO:0000313" key="23">
    <source>
        <dbReference type="EMBL" id="KAJ8395995.1"/>
    </source>
</evidence>
<dbReference type="GO" id="GO:0005789">
    <property type="term" value="C:endoplasmic reticulum membrane"/>
    <property type="evidence" value="ECO:0007669"/>
    <property type="project" value="UniProtKB-SubCell"/>
</dbReference>
<organism evidence="23 24">
    <name type="scientific">Aldrovandia affinis</name>
    <dbReference type="NCBI Taxonomy" id="143900"/>
    <lineage>
        <taxon>Eukaryota</taxon>
        <taxon>Metazoa</taxon>
        <taxon>Chordata</taxon>
        <taxon>Craniata</taxon>
        <taxon>Vertebrata</taxon>
        <taxon>Euteleostomi</taxon>
        <taxon>Actinopterygii</taxon>
        <taxon>Neopterygii</taxon>
        <taxon>Teleostei</taxon>
        <taxon>Notacanthiformes</taxon>
        <taxon>Halosauridae</taxon>
        <taxon>Aldrovandia</taxon>
    </lineage>
</organism>
<dbReference type="PROSITE" id="PS00086">
    <property type="entry name" value="CYTOCHROME_P450"/>
    <property type="match status" value="1"/>
</dbReference>
<dbReference type="GO" id="GO:0008401">
    <property type="term" value="F:retinoic acid 4-hydroxylase activity"/>
    <property type="evidence" value="ECO:0007669"/>
    <property type="project" value="UniProtKB-ARBA"/>
</dbReference>
<dbReference type="PRINTS" id="PR00385">
    <property type="entry name" value="P450"/>
</dbReference>
<dbReference type="InterPro" id="IPR048359">
    <property type="entry name" value="EXOC6_Sec15_N"/>
</dbReference>
<dbReference type="EMBL" id="JAINUG010000110">
    <property type="protein sequence ID" value="KAJ8395995.1"/>
    <property type="molecule type" value="Genomic_DNA"/>
</dbReference>
<dbReference type="GO" id="GO:0006893">
    <property type="term" value="P:Golgi to plasma membrane transport"/>
    <property type="evidence" value="ECO:0007669"/>
    <property type="project" value="TreeGrafter"/>
</dbReference>
<dbReference type="GO" id="GO:0006886">
    <property type="term" value="P:intracellular protein transport"/>
    <property type="evidence" value="ECO:0007669"/>
    <property type="project" value="InterPro"/>
</dbReference>
<keyword evidence="8 19" id="KW-0349">Heme</keyword>
<feature type="region of interest" description="Disordered" evidence="20">
    <location>
        <begin position="249"/>
        <end position="268"/>
    </location>
</feature>
<dbReference type="GO" id="GO:0005886">
    <property type="term" value="C:plasma membrane"/>
    <property type="evidence" value="ECO:0007669"/>
    <property type="project" value="UniProtKB-ARBA"/>
</dbReference>
<keyword evidence="24" id="KW-1185">Reference proteome</keyword>
<dbReference type="InterPro" id="IPR036396">
    <property type="entry name" value="Cyt_P450_sf"/>
</dbReference>
<dbReference type="PRINTS" id="PR00465">
    <property type="entry name" value="EP450IV"/>
</dbReference>
<dbReference type="InterPro" id="IPR017972">
    <property type="entry name" value="Cyt_P450_CS"/>
</dbReference>
<dbReference type="Pfam" id="PF04091">
    <property type="entry name" value="Sec15_C"/>
    <property type="match status" value="1"/>
</dbReference>
<evidence type="ECO:0000256" key="10">
    <source>
        <dbReference type="ARBA" id="ARBA00022824"/>
    </source>
</evidence>
<evidence type="ECO:0000256" key="3">
    <source>
        <dbReference type="ARBA" id="ARBA00004406"/>
    </source>
</evidence>
<evidence type="ECO:0000256" key="7">
    <source>
        <dbReference type="ARBA" id="ARBA00022483"/>
    </source>
</evidence>
<dbReference type="InterPro" id="IPR046361">
    <property type="entry name" value="EXOC6/Sec15_C"/>
</dbReference>
<dbReference type="InterPro" id="IPR001128">
    <property type="entry name" value="Cyt_P450"/>
</dbReference>
<keyword evidence="12" id="KW-0560">Oxidoreductase</keyword>
<dbReference type="Pfam" id="PF20651">
    <property type="entry name" value="EXOC6_Sec15_N"/>
    <property type="match status" value="1"/>
</dbReference>
<dbReference type="GO" id="GO:0020037">
    <property type="term" value="F:heme binding"/>
    <property type="evidence" value="ECO:0007669"/>
    <property type="project" value="InterPro"/>
</dbReference>
<evidence type="ECO:0000256" key="13">
    <source>
        <dbReference type="ARBA" id="ARBA00023004"/>
    </source>
</evidence>
<evidence type="ECO:0000256" key="16">
    <source>
        <dbReference type="ARBA" id="ARBA00023136"/>
    </source>
</evidence>
<keyword evidence="11" id="KW-0492">Microsome</keyword>
<dbReference type="GO" id="GO:0034653">
    <property type="term" value="P:retinoic acid catabolic process"/>
    <property type="evidence" value="ECO:0007669"/>
    <property type="project" value="UniProtKB-ARBA"/>
</dbReference>
<dbReference type="InterPro" id="IPR042044">
    <property type="entry name" value="EXOC6PINT-1/Sec15/Tip20_C_dom2"/>
</dbReference>
<dbReference type="Gene3D" id="1.10.357.30">
    <property type="entry name" value="Exocyst complex subunit Sec15 C-terminal domain, N-terminal subdomain"/>
    <property type="match status" value="1"/>
</dbReference>
<evidence type="ECO:0000256" key="12">
    <source>
        <dbReference type="ARBA" id="ARBA00023002"/>
    </source>
</evidence>
<keyword evidence="13 19" id="KW-0408">Iron</keyword>
<evidence type="ECO:0000256" key="14">
    <source>
        <dbReference type="ARBA" id="ARBA00023033"/>
    </source>
</evidence>
<dbReference type="GO" id="GO:0005506">
    <property type="term" value="F:iron ion binding"/>
    <property type="evidence" value="ECO:0007669"/>
    <property type="project" value="InterPro"/>
</dbReference>
<evidence type="ECO:0000259" key="22">
    <source>
        <dbReference type="Pfam" id="PF20651"/>
    </source>
</evidence>
<comment type="caution">
    <text evidence="23">The sequence shown here is derived from an EMBL/GenBank/DDBJ whole genome shotgun (WGS) entry which is preliminary data.</text>
</comment>
<evidence type="ECO:0000256" key="17">
    <source>
        <dbReference type="ARBA" id="ARBA00040248"/>
    </source>
</evidence>
<evidence type="ECO:0000256" key="2">
    <source>
        <dbReference type="ARBA" id="ARBA00004174"/>
    </source>
</evidence>
<keyword evidence="14" id="KW-0503">Monooxygenase</keyword>
<evidence type="ECO:0000313" key="24">
    <source>
        <dbReference type="Proteomes" id="UP001221898"/>
    </source>
</evidence>
<evidence type="ECO:0000259" key="21">
    <source>
        <dbReference type="Pfam" id="PF04091"/>
    </source>
</evidence>
<dbReference type="Pfam" id="PF00067">
    <property type="entry name" value="p450"/>
    <property type="match status" value="2"/>
</dbReference>
<feature type="binding site" description="axial binding residue" evidence="19">
    <location>
        <position position="1478"/>
    </location>
    <ligand>
        <name>heme</name>
        <dbReference type="ChEBI" id="CHEBI:30413"/>
    </ligand>
    <ligandPart>
        <name>Fe</name>
        <dbReference type="ChEBI" id="CHEBI:18248"/>
    </ligandPart>
</feature>
<evidence type="ECO:0000256" key="15">
    <source>
        <dbReference type="ARBA" id="ARBA00023098"/>
    </source>
</evidence>
<name>A0AAD7S4S2_9TELE</name>
<dbReference type="Proteomes" id="UP001221898">
    <property type="component" value="Unassembled WGS sequence"/>
</dbReference>
<dbReference type="Gene3D" id="1.20.58.670">
    <property type="entry name" value="Dsl1p vesicle tethering complex, Tip20p subunit, domain D"/>
    <property type="match status" value="1"/>
</dbReference>
<keyword evidence="10" id="KW-0256">Endoplasmic reticulum</keyword>
<dbReference type="PANTHER" id="PTHR12702">
    <property type="entry name" value="SEC15"/>
    <property type="match status" value="1"/>
</dbReference>
<protein>
    <recommendedName>
        <fullName evidence="17">Cytochrome P450 26A1</fullName>
    </recommendedName>
</protein>